<dbReference type="PROSITE" id="PS51762">
    <property type="entry name" value="GH16_2"/>
    <property type="match status" value="1"/>
</dbReference>
<proteinExistence type="inferred from homology"/>
<comment type="caution">
    <text evidence="3">The sequence shown here is derived from an EMBL/GenBank/DDBJ whole genome shotgun (WGS) entry which is preliminary data.</text>
</comment>
<protein>
    <submittedName>
        <fullName evidence="3">Family 16 glycosylhydrolase</fullName>
    </submittedName>
</protein>
<dbReference type="GO" id="GO:0005975">
    <property type="term" value="P:carbohydrate metabolic process"/>
    <property type="evidence" value="ECO:0007669"/>
    <property type="project" value="InterPro"/>
</dbReference>
<reference evidence="3" key="1">
    <citation type="submission" date="2020-09" db="EMBL/GenBank/DDBJ databases">
        <title>Novel species of Mucilaginibacter isolated from a glacier on the Tibetan Plateau.</title>
        <authorList>
            <person name="Liu Q."/>
            <person name="Xin Y.-H."/>
        </authorList>
    </citation>
    <scope>NUCLEOTIDE SEQUENCE</scope>
    <source>
        <strain evidence="3">ZB1P21</strain>
    </source>
</reference>
<dbReference type="InterPro" id="IPR013320">
    <property type="entry name" value="ConA-like_dom_sf"/>
</dbReference>
<organism evidence="3 4">
    <name type="scientific">Mucilaginibacter glaciei</name>
    <dbReference type="NCBI Taxonomy" id="2772109"/>
    <lineage>
        <taxon>Bacteria</taxon>
        <taxon>Pseudomonadati</taxon>
        <taxon>Bacteroidota</taxon>
        <taxon>Sphingobacteriia</taxon>
        <taxon>Sphingobacteriales</taxon>
        <taxon>Sphingobacteriaceae</taxon>
        <taxon>Mucilaginibacter</taxon>
    </lineage>
</organism>
<keyword evidence="4" id="KW-1185">Reference proteome</keyword>
<dbReference type="GO" id="GO:0004553">
    <property type="term" value="F:hydrolase activity, hydrolyzing O-glycosyl compounds"/>
    <property type="evidence" value="ECO:0007669"/>
    <property type="project" value="InterPro"/>
</dbReference>
<dbReference type="EMBL" id="JACWMX010000003">
    <property type="protein sequence ID" value="MBD1393315.1"/>
    <property type="molecule type" value="Genomic_DNA"/>
</dbReference>
<dbReference type="Pfam" id="PF00722">
    <property type="entry name" value="Glyco_hydro_16"/>
    <property type="match status" value="1"/>
</dbReference>
<comment type="similarity">
    <text evidence="1">Belongs to the glycosyl hydrolase 16 family.</text>
</comment>
<dbReference type="Gene3D" id="2.60.120.200">
    <property type="match status" value="1"/>
</dbReference>
<accession>A0A926NST4</accession>
<dbReference type="Proteomes" id="UP000619078">
    <property type="component" value="Unassembled WGS sequence"/>
</dbReference>
<evidence type="ECO:0000313" key="3">
    <source>
        <dbReference type="EMBL" id="MBD1393315.1"/>
    </source>
</evidence>
<evidence type="ECO:0000256" key="1">
    <source>
        <dbReference type="ARBA" id="ARBA00006865"/>
    </source>
</evidence>
<gene>
    <name evidence="3" type="ORF">IDJ76_09415</name>
</gene>
<dbReference type="SUPFAM" id="SSF49899">
    <property type="entry name" value="Concanavalin A-like lectins/glucanases"/>
    <property type="match status" value="1"/>
</dbReference>
<name>A0A926NST4_9SPHI</name>
<evidence type="ECO:0000313" key="4">
    <source>
        <dbReference type="Proteomes" id="UP000619078"/>
    </source>
</evidence>
<dbReference type="AlphaFoldDB" id="A0A926NST4"/>
<evidence type="ECO:0000259" key="2">
    <source>
        <dbReference type="PROSITE" id="PS51762"/>
    </source>
</evidence>
<feature type="domain" description="GH16" evidence="2">
    <location>
        <begin position="79"/>
        <end position="306"/>
    </location>
</feature>
<dbReference type="InterPro" id="IPR000757">
    <property type="entry name" value="Beta-glucanase-like"/>
</dbReference>
<sequence length="312" mass="35589">MKNLKKYVFNTLRNLTSWLESFSATTILKLFRKATFFVSSYTIFSFVIITASCSGQNTNQSQDTAEEVITPVLYKNLKAEYVIAPNSFSSSANFNKYWRNFYPWGPDHNGTARMNEDNIKLEDGVLKLSANRITADEGFSLAKPHLKIAYHSGAISAIPTITISDSIPQIEVSGYFKAPSEKGTWPAFWLTATKGWPPEIDILEFKGSDLNWQNTFSYPKNILSKKIKMLRPAQGWHQYKVILKKLDVINISIEYFLDNRLTAIHKGVNYLNKPMWLIINLQMEGISGSPGPMQSEYFAKEIIVKKWRKTSI</sequence>
<dbReference type="RefSeq" id="WP_191163046.1">
    <property type="nucleotide sequence ID" value="NZ_JACWMX010000003.1"/>
</dbReference>